<dbReference type="GO" id="GO:0005739">
    <property type="term" value="C:mitochondrion"/>
    <property type="evidence" value="ECO:0007669"/>
    <property type="project" value="InterPro"/>
</dbReference>
<dbReference type="PANTHER" id="PTHR39468">
    <property type="entry name" value="CHROMOSOME 7, WHOLE GENOME SHOTGUN SEQUENCE"/>
    <property type="match status" value="1"/>
</dbReference>
<gene>
    <name evidence="3" type="ORF">NA56DRAFT_580090</name>
</gene>
<protein>
    <recommendedName>
        <fullName evidence="2">Mtf2-like C-terminal domain-containing protein</fullName>
    </recommendedName>
</protein>
<feature type="region of interest" description="Disordered" evidence="1">
    <location>
        <begin position="247"/>
        <end position="269"/>
    </location>
</feature>
<accession>A0A2J6PRF9</accession>
<sequence>MSGVEPQFTGNVELGHEKSSFSSAHGYKASEKHNKPYAPDEKELEREELTNSAPIEFDEDVNDDLADDLWDPDELEQLTDGYETGDSTITAGERRAFQKIFSDIFEGSQRPSLKKEDWFDDDLGEDILPRNKAKAKSKLDNILTNAIRRDLSSNPEGIVAAVERYPPALQAAAAKAIGLANNEEDDEGAAPIEGNQLDEEQLEALREPECTRIEGLMRNAKSDFELWDVMEKEVFSLVAKLGLANTPASQAGPKGSKSKKTRGKNTSPEAISEKIEQAELNQLVEADNGVSPLKLYGPLYPSFLLLGLRLLDRGFARPSALTLALLPKIKSFGFSSHVLGASTQFYNELLRIYHYRQNDFRGMLDLLAEMENLALDLNVETLRVVLEVMRTQKSIYLGNKGFALKALWEMPEFAPHKFSPWRANIEKAIYERTQARH</sequence>
<organism evidence="3 4">
    <name type="scientific">Hyaloscypha hepaticicola</name>
    <dbReference type="NCBI Taxonomy" id="2082293"/>
    <lineage>
        <taxon>Eukaryota</taxon>
        <taxon>Fungi</taxon>
        <taxon>Dikarya</taxon>
        <taxon>Ascomycota</taxon>
        <taxon>Pezizomycotina</taxon>
        <taxon>Leotiomycetes</taxon>
        <taxon>Helotiales</taxon>
        <taxon>Hyaloscyphaceae</taxon>
        <taxon>Hyaloscypha</taxon>
    </lineage>
</organism>
<dbReference type="InterPro" id="IPR040009">
    <property type="entry name" value="Mtf2/C5D6.12-like"/>
</dbReference>
<evidence type="ECO:0000256" key="1">
    <source>
        <dbReference type="SAM" id="MobiDB-lite"/>
    </source>
</evidence>
<dbReference type="STRING" id="1745343.A0A2J6PRF9"/>
<dbReference type="OrthoDB" id="2444174at2759"/>
<feature type="compositionally biased region" description="Acidic residues" evidence="1">
    <location>
        <begin position="56"/>
        <end position="67"/>
    </location>
</feature>
<evidence type="ECO:0000313" key="3">
    <source>
        <dbReference type="EMBL" id="PMD16603.1"/>
    </source>
</evidence>
<feature type="domain" description="Mtf2-like C-terminal" evidence="2">
    <location>
        <begin position="212"/>
        <end position="396"/>
    </location>
</feature>
<proteinExistence type="predicted"/>
<dbReference type="PANTHER" id="PTHR39468:SF1">
    <property type="entry name" value="MTF2-LIKE C-TERMINAL DOMAIN-CONTAINING PROTEIN"/>
    <property type="match status" value="1"/>
</dbReference>
<keyword evidence="4" id="KW-1185">Reference proteome</keyword>
<feature type="compositionally biased region" description="Basic and acidic residues" evidence="1">
    <location>
        <begin position="28"/>
        <end position="49"/>
    </location>
</feature>
<dbReference type="EMBL" id="KZ613504">
    <property type="protein sequence ID" value="PMD16603.1"/>
    <property type="molecule type" value="Genomic_DNA"/>
</dbReference>
<dbReference type="InterPro" id="IPR043837">
    <property type="entry name" value="Mtf2-like_C"/>
</dbReference>
<dbReference type="Proteomes" id="UP000235672">
    <property type="component" value="Unassembled WGS sequence"/>
</dbReference>
<feature type="region of interest" description="Disordered" evidence="1">
    <location>
        <begin position="1"/>
        <end position="67"/>
    </location>
</feature>
<dbReference type="Pfam" id="PF19189">
    <property type="entry name" value="Mtf2"/>
    <property type="match status" value="1"/>
</dbReference>
<evidence type="ECO:0000259" key="2">
    <source>
        <dbReference type="Pfam" id="PF19189"/>
    </source>
</evidence>
<evidence type="ECO:0000313" key="4">
    <source>
        <dbReference type="Proteomes" id="UP000235672"/>
    </source>
</evidence>
<dbReference type="AlphaFoldDB" id="A0A2J6PRF9"/>
<name>A0A2J6PRF9_9HELO</name>
<reference evidence="3 4" key="1">
    <citation type="submission" date="2016-05" db="EMBL/GenBank/DDBJ databases">
        <title>A degradative enzymes factory behind the ericoid mycorrhizal symbiosis.</title>
        <authorList>
            <consortium name="DOE Joint Genome Institute"/>
            <person name="Martino E."/>
            <person name="Morin E."/>
            <person name="Grelet G."/>
            <person name="Kuo A."/>
            <person name="Kohler A."/>
            <person name="Daghino S."/>
            <person name="Barry K."/>
            <person name="Choi C."/>
            <person name="Cichocki N."/>
            <person name="Clum A."/>
            <person name="Copeland A."/>
            <person name="Hainaut M."/>
            <person name="Haridas S."/>
            <person name="Labutti K."/>
            <person name="Lindquist E."/>
            <person name="Lipzen A."/>
            <person name="Khouja H.-R."/>
            <person name="Murat C."/>
            <person name="Ohm R."/>
            <person name="Olson A."/>
            <person name="Spatafora J."/>
            <person name="Veneault-Fourrey C."/>
            <person name="Henrissat B."/>
            <person name="Grigoriev I."/>
            <person name="Martin F."/>
            <person name="Perotto S."/>
        </authorList>
    </citation>
    <scope>NUCLEOTIDE SEQUENCE [LARGE SCALE GENOMIC DNA]</scope>
    <source>
        <strain evidence="3 4">UAMH 7357</strain>
    </source>
</reference>